<dbReference type="STRING" id="1806994.A0A507BZ45"/>
<evidence type="ECO:0000256" key="8">
    <source>
        <dbReference type="ARBA" id="ARBA00023242"/>
    </source>
</evidence>
<evidence type="ECO:0000256" key="4">
    <source>
        <dbReference type="ARBA" id="ARBA00022491"/>
    </source>
</evidence>
<evidence type="ECO:0000256" key="6">
    <source>
        <dbReference type="ARBA" id="ARBA00023159"/>
    </source>
</evidence>
<evidence type="ECO:0000256" key="7">
    <source>
        <dbReference type="ARBA" id="ARBA00023163"/>
    </source>
</evidence>
<dbReference type="Pfam" id="PF18296">
    <property type="entry name" value="MID_MedPIWI"/>
    <property type="match status" value="1"/>
</dbReference>
<dbReference type="EMBL" id="QEAO01000030">
    <property type="protein sequence ID" value="TPX32401.1"/>
    <property type="molecule type" value="Genomic_DNA"/>
</dbReference>
<feature type="compositionally biased region" description="Polar residues" evidence="12">
    <location>
        <begin position="146"/>
        <end position="162"/>
    </location>
</feature>
<dbReference type="GO" id="GO:0016592">
    <property type="term" value="C:mediator complex"/>
    <property type="evidence" value="ECO:0007669"/>
    <property type="project" value="InterPro"/>
</dbReference>
<sequence length="1650" mass="179896">MVVEVAVDDNAFTNALVLTNIARIRWRRYYHVCHVTELQWKLAASTSQIPGHSASLQDPLLNAHLALLAAGIPCAWRLGDYDPTQKSHNGRPTRLYAKSTMASLTTTPEGMSTRQVPEAPRNHYIGEENVRLAYCIYLYSATSPMGMGQNSPQATPQSTSPQYMPASPYSVPVPGSELPTDFSPIPAIMDDVARPADPNTYDTTGDQNELNAVEDGVLSRELWIFEFGDLKLQQCPELQKLTELEAGWFSSDNVYNTLGLASNAPCTVEYSLFINAMHNLLERSFTKNGVVRIGHQFIIPQNVSQTPSASWWRMAGEAQHLASYGLLVLSPSGVTALASLSDSKEGKPDEWSSVLNVVVGRQESELPSYLLARIPDSNITCMYPTNLIFVPVKSEGQNQPSEKDVARSQWKDASVRATKLFPAMSRSDSGQNMDYWDYVSLSRNVTDLVLEKAGTIDPLLIPPPSHDVIVKPMAKSESLPKGNTSTAAQVPNGNAVGSVITGASSQLVPPLKQSPPISPASKPVNQYDFNDSMALQGRRDDFGGDSDLDMGDDEIGDDDFDFFDKPVKAAGHVSSNLVTSAVASAVNVLPQPVSPIFSLTGLPSPIPMGAPTPRLPLGSLVQTPGPTGMTPRDPTQPPTPITQAWQLDTPNGFIRTPLPVATPGALLDMMTSPVVTDLFADFDRKPYNVDIASPHPRESDDDYDVPQAWSAIAFTNLEGLIGDWSGSSVNKWGNSEHKWNYLPATKPTSKRKRTSPSHTIRSIKQTKVEVRSESPESDDDNVALLEEDVNYNDAIVQTDGILLALHGGGALAGKDEHIFWARLCAGSSKQAVAVDQSQTAATPTSLIEDMMNNTLPQWKDEDAYAIAIELVLEHTCMGSEALMASQDTLSPFVNGLDGDSRTISSPDTVAAALFQLVPMISSTLSRDGGPAAEERQQRPVLKGPLTIQQYSELQESERSVAKYGRFSLRKKAKKATEPVIETLPIPDILARHDNNMLSLSPVAVRFWERLRFSPVGGSRDVQWLALCPAGQEVCDETRRWMTDFCTAYTACRLGACQPFALSDTIAKPVIAAHLVPPQPHESPDAQRFRSYVSAVERLSGYLAPVVDRLTDWLVVFIVDPFPHIPNSLLYLSWMFGRALVGMATETRNLAFLRSKIILQVLPIEVILNPDVFRGAPSIGLREVAFSVYSKCRQHFKRPELPGFESHIPNASTAIANLTYTLSTNRTSRQASFSATKRLALPARHSVDADRIMHIAIGSSSGWICATWCEQSGEVVEVAAFRKSNGAKQCIQDVLERTLVLTGRGGVWWRLVFGFDASVDVRDLEYWLDSFSWFTLTTRPQAATLDSPPLQQSQLVPTFNQGGPLTPHGMHMGSPLVRSPASTPTPPLVPSSNSTPRILDGLPSHFIASISLISFNSSKVASQFVPNEGNSNTATSSTSSGVVGRMGFDVADDVVGSFNGRNFPFPLPGQADAGADEVFKEGLQNTSSVVVSNQRIPLWTREAVLPLATGWLVNSRIVDNWTGVHATTTGADVTITAPQHRAYTTSVSQEISLLWHHHNPHAELLTSNYASWMSPPLNNGSNSNLSGGSNSGGNSAVSPHHAAIVRDVLKQYHALRFLRQASTYWMNDDMGQQPWMYQAISRAVSMLSCTN</sequence>
<dbReference type="GeneID" id="42005649"/>
<keyword evidence="5 11" id="KW-0805">Transcription regulation</keyword>
<evidence type="ECO:0000256" key="10">
    <source>
        <dbReference type="ARBA" id="ARBA00032008"/>
    </source>
</evidence>
<evidence type="ECO:0000313" key="15">
    <source>
        <dbReference type="EMBL" id="TPX32401.1"/>
    </source>
</evidence>
<comment type="subcellular location">
    <subcellularLocation>
        <location evidence="1 11">Nucleus</location>
    </subcellularLocation>
</comment>
<proteinExistence type="inferred from homology"/>
<dbReference type="GO" id="GO:0045944">
    <property type="term" value="P:positive regulation of transcription by RNA polymerase II"/>
    <property type="evidence" value="ECO:0007669"/>
    <property type="project" value="TreeGrafter"/>
</dbReference>
<dbReference type="Pfam" id="PF06333">
    <property type="entry name" value="Med13_C"/>
    <property type="match status" value="1"/>
</dbReference>
<evidence type="ECO:0000259" key="13">
    <source>
        <dbReference type="Pfam" id="PF06333"/>
    </source>
</evidence>
<reference evidence="15 16" key="1">
    <citation type="journal article" date="2019" name="Sci. Rep.">
        <title>Comparative genomics of chytrid fungi reveal insights into the obligate biotrophic and pathogenic lifestyle of Synchytrium endobioticum.</title>
        <authorList>
            <person name="van de Vossenberg B.T.L.H."/>
            <person name="Warris S."/>
            <person name="Nguyen H.D.T."/>
            <person name="van Gent-Pelzer M.P.E."/>
            <person name="Joly D.L."/>
            <person name="van de Geest H.C."/>
            <person name="Bonants P.J.M."/>
            <person name="Smith D.S."/>
            <person name="Levesque C.A."/>
            <person name="van der Lee T.A.J."/>
        </authorList>
    </citation>
    <scope>NUCLEOTIDE SEQUENCE [LARGE SCALE GENOMIC DNA]</scope>
    <source>
        <strain evidence="15 16">JEL517</strain>
    </source>
</reference>
<feature type="region of interest" description="Disordered" evidence="12">
    <location>
        <begin position="1359"/>
        <end position="1392"/>
    </location>
</feature>
<protein>
    <recommendedName>
        <fullName evidence="3 11">Mediator of RNA polymerase II transcription subunit 13</fullName>
    </recommendedName>
    <alternativeName>
        <fullName evidence="10 11">Mediator complex subunit 13</fullName>
    </alternativeName>
</protein>
<dbReference type="InterPro" id="IPR041285">
    <property type="entry name" value="MID_MedPIWI"/>
</dbReference>
<organism evidence="15 16">
    <name type="scientific">Synchytrium microbalum</name>
    <dbReference type="NCBI Taxonomy" id="1806994"/>
    <lineage>
        <taxon>Eukaryota</taxon>
        <taxon>Fungi</taxon>
        <taxon>Fungi incertae sedis</taxon>
        <taxon>Chytridiomycota</taxon>
        <taxon>Chytridiomycota incertae sedis</taxon>
        <taxon>Chytridiomycetes</taxon>
        <taxon>Synchytriales</taxon>
        <taxon>Synchytriaceae</taxon>
        <taxon>Synchytrium</taxon>
    </lineage>
</organism>
<evidence type="ECO:0000256" key="1">
    <source>
        <dbReference type="ARBA" id="ARBA00004123"/>
    </source>
</evidence>
<comment type="caution">
    <text evidence="15">The sequence shown here is derived from an EMBL/GenBank/DDBJ whole genome shotgun (WGS) entry which is preliminary data.</text>
</comment>
<name>A0A507BZ45_9FUNG</name>
<dbReference type="OrthoDB" id="2163449at2759"/>
<dbReference type="PANTHER" id="PTHR48249:SF3">
    <property type="entry name" value="MEDIATOR OF RNA POLYMERASE II TRANSCRIPTION SUBUNIT 13"/>
    <property type="match status" value="1"/>
</dbReference>
<gene>
    <name evidence="15" type="ORF">SmJEL517_g04424</name>
</gene>
<keyword evidence="4 11" id="KW-0678">Repressor</keyword>
<dbReference type="InterPro" id="IPR051139">
    <property type="entry name" value="Mediator_complx_sub13"/>
</dbReference>
<dbReference type="GO" id="GO:0003713">
    <property type="term" value="F:transcription coactivator activity"/>
    <property type="evidence" value="ECO:0007669"/>
    <property type="project" value="TreeGrafter"/>
</dbReference>
<feature type="domain" description="Mediator complex subunit Med13 C-terminal" evidence="13">
    <location>
        <begin position="1235"/>
        <end position="1622"/>
    </location>
</feature>
<evidence type="ECO:0000259" key="14">
    <source>
        <dbReference type="Pfam" id="PF18296"/>
    </source>
</evidence>
<comment type="similarity">
    <text evidence="2 11">Belongs to the Mediator complex subunit 13 family.</text>
</comment>
<dbReference type="PANTHER" id="PTHR48249">
    <property type="entry name" value="MEDIATOR OF RNA POLYMERASE II TRANSCRIPTION SUBUNIT 13"/>
    <property type="match status" value="1"/>
</dbReference>
<dbReference type="InterPro" id="IPR009401">
    <property type="entry name" value="Med13_C"/>
</dbReference>
<evidence type="ECO:0000256" key="2">
    <source>
        <dbReference type="ARBA" id="ARBA00009354"/>
    </source>
</evidence>
<evidence type="ECO:0000256" key="12">
    <source>
        <dbReference type="SAM" id="MobiDB-lite"/>
    </source>
</evidence>
<accession>A0A507BZ45</accession>
<evidence type="ECO:0000256" key="11">
    <source>
        <dbReference type="RuleBase" id="RU364134"/>
    </source>
</evidence>
<keyword evidence="16" id="KW-1185">Reference proteome</keyword>
<evidence type="ECO:0000256" key="5">
    <source>
        <dbReference type="ARBA" id="ARBA00023015"/>
    </source>
</evidence>
<keyword evidence="7 11" id="KW-0804">Transcription</keyword>
<comment type="function">
    <text evidence="9 11">Component of the SRB8-11 complex. The SRB8-11 complex is a regulatory module of the Mediator complex which is itself involved in regulation of basal and activated RNA polymerase II-dependent transcription. The SRB8-11 complex may be involved in the transcriptional repression of a subset of genes regulated by Mediator. It may inhibit the association of the Mediator complex with RNA polymerase II to form the holoenzyme complex.</text>
</comment>
<dbReference type="RefSeq" id="XP_031023609.1">
    <property type="nucleotide sequence ID" value="XM_031170352.1"/>
</dbReference>
<keyword evidence="8 11" id="KW-0539">Nucleus</keyword>
<evidence type="ECO:0000256" key="9">
    <source>
        <dbReference type="ARBA" id="ARBA00025661"/>
    </source>
</evidence>
<keyword evidence="6 11" id="KW-0010">Activator</keyword>
<dbReference type="Proteomes" id="UP000319731">
    <property type="component" value="Unassembled WGS sequence"/>
</dbReference>
<feature type="domain" description="MID" evidence="14">
    <location>
        <begin position="1019"/>
        <end position="1192"/>
    </location>
</feature>
<comment type="subunit">
    <text evidence="11">Component of the SRB8-11 complex, which itself associates with the Mediator complex.</text>
</comment>
<feature type="region of interest" description="Disordered" evidence="12">
    <location>
        <begin position="146"/>
        <end position="165"/>
    </location>
</feature>
<evidence type="ECO:0000256" key="3">
    <source>
        <dbReference type="ARBA" id="ARBA00019618"/>
    </source>
</evidence>
<evidence type="ECO:0000313" key="16">
    <source>
        <dbReference type="Proteomes" id="UP000319731"/>
    </source>
</evidence>